<feature type="domain" description="RNA polymerase sigma factor 70 region 4 type 2" evidence="5">
    <location>
        <begin position="89"/>
        <end position="136"/>
    </location>
</feature>
<protein>
    <submittedName>
        <fullName evidence="6">Unannotated protein</fullName>
    </submittedName>
</protein>
<dbReference type="InterPro" id="IPR013324">
    <property type="entry name" value="RNA_pol_sigma_r3/r4-like"/>
</dbReference>
<dbReference type="InterPro" id="IPR013249">
    <property type="entry name" value="RNA_pol_sigma70_r4_t2"/>
</dbReference>
<keyword evidence="3" id="KW-0238">DNA-binding</keyword>
<keyword evidence="1" id="KW-0805">Transcription regulation</keyword>
<gene>
    <name evidence="6" type="ORF">UFOPK1493_04046</name>
</gene>
<sequence length="149" mass="16728">MTTDDFDAFFRDAEPRLRRAFACRVAPHAVPDAVGAALEYAWTHWDRVAPMEFRVAYLFRVGLSRSRRRREGLLPAPPPAGDVHVEPGLIDAFRRLPTRQRDVVWLVDACGWTPTEAAEALGLSLSATRTHRSRGLDGLRRHLGVQTDA</sequence>
<accession>A0A6J6GC16</accession>
<dbReference type="GO" id="GO:0016987">
    <property type="term" value="F:sigma factor activity"/>
    <property type="evidence" value="ECO:0007669"/>
    <property type="project" value="UniProtKB-KW"/>
</dbReference>
<dbReference type="SUPFAM" id="SSF88659">
    <property type="entry name" value="Sigma3 and sigma4 domains of RNA polymerase sigma factors"/>
    <property type="match status" value="1"/>
</dbReference>
<dbReference type="PANTHER" id="PTHR43133:SF8">
    <property type="entry name" value="RNA POLYMERASE SIGMA FACTOR HI_1459-RELATED"/>
    <property type="match status" value="1"/>
</dbReference>
<dbReference type="EMBL" id="CAEZSR010000277">
    <property type="protein sequence ID" value="CAB4596665.1"/>
    <property type="molecule type" value="Genomic_DNA"/>
</dbReference>
<evidence type="ECO:0000256" key="1">
    <source>
        <dbReference type="ARBA" id="ARBA00023015"/>
    </source>
</evidence>
<keyword evidence="2" id="KW-0731">Sigma factor</keyword>
<dbReference type="AlphaFoldDB" id="A0A6J6GC16"/>
<dbReference type="Gene3D" id="1.10.10.10">
    <property type="entry name" value="Winged helix-like DNA-binding domain superfamily/Winged helix DNA-binding domain"/>
    <property type="match status" value="1"/>
</dbReference>
<organism evidence="6">
    <name type="scientific">freshwater metagenome</name>
    <dbReference type="NCBI Taxonomy" id="449393"/>
    <lineage>
        <taxon>unclassified sequences</taxon>
        <taxon>metagenomes</taxon>
        <taxon>ecological metagenomes</taxon>
    </lineage>
</organism>
<dbReference type="Pfam" id="PF08281">
    <property type="entry name" value="Sigma70_r4_2"/>
    <property type="match status" value="1"/>
</dbReference>
<evidence type="ECO:0000259" key="5">
    <source>
        <dbReference type="Pfam" id="PF08281"/>
    </source>
</evidence>
<evidence type="ECO:0000256" key="3">
    <source>
        <dbReference type="ARBA" id="ARBA00023125"/>
    </source>
</evidence>
<dbReference type="GO" id="GO:0006352">
    <property type="term" value="P:DNA-templated transcription initiation"/>
    <property type="evidence" value="ECO:0007669"/>
    <property type="project" value="InterPro"/>
</dbReference>
<dbReference type="InterPro" id="IPR039425">
    <property type="entry name" value="RNA_pol_sigma-70-like"/>
</dbReference>
<dbReference type="GO" id="GO:0003677">
    <property type="term" value="F:DNA binding"/>
    <property type="evidence" value="ECO:0007669"/>
    <property type="project" value="UniProtKB-KW"/>
</dbReference>
<dbReference type="InterPro" id="IPR036388">
    <property type="entry name" value="WH-like_DNA-bd_sf"/>
</dbReference>
<evidence type="ECO:0000313" key="6">
    <source>
        <dbReference type="EMBL" id="CAB4596665.1"/>
    </source>
</evidence>
<dbReference type="PANTHER" id="PTHR43133">
    <property type="entry name" value="RNA POLYMERASE ECF-TYPE SIGMA FACTO"/>
    <property type="match status" value="1"/>
</dbReference>
<reference evidence="6" key="1">
    <citation type="submission" date="2020-05" db="EMBL/GenBank/DDBJ databases">
        <authorList>
            <person name="Chiriac C."/>
            <person name="Salcher M."/>
            <person name="Ghai R."/>
            <person name="Kavagutti S V."/>
        </authorList>
    </citation>
    <scope>NUCLEOTIDE SEQUENCE</scope>
</reference>
<name>A0A6J6GC16_9ZZZZ</name>
<keyword evidence="4" id="KW-0804">Transcription</keyword>
<evidence type="ECO:0000256" key="4">
    <source>
        <dbReference type="ARBA" id="ARBA00023163"/>
    </source>
</evidence>
<proteinExistence type="predicted"/>
<evidence type="ECO:0000256" key="2">
    <source>
        <dbReference type="ARBA" id="ARBA00023082"/>
    </source>
</evidence>